<feature type="compositionally biased region" description="Low complexity" evidence="1">
    <location>
        <begin position="1574"/>
        <end position="1590"/>
    </location>
</feature>
<feature type="region of interest" description="Disordered" evidence="1">
    <location>
        <begin position="1574"/>
        <end position="1635"/>
    </location>
</feature>
<feature type="region of interest" description="Disordered" evidence="1">
    <location>
        <begin position="657"/>
        <end position="679"/>
    </location>
</feature>
<feature type="compositionally biased region" description="Basic and acidic residues" evidence="1">
    <location>
        <begin position="740"/>
        <end position="752"/>
    </location>
</feature>
<dbReference type="Gene3D" id="2.60.120.620">
    <property type="entry name" value="q2cbj1_9rhob like domain"/>
    <property type="match status" value="1"/>
</dbReference>
<feature type="compositionally biased region" description="Basic and acidic residues" evidence="1">
    <location>
        <begin position="776"/>
        <end position="788"/>
    </location>
</feature>
<feature type="compositionally biased region" description="Basic and acidic residues" evidence="1">
    <location>
        <begin position="1130"/>
        <end position="1147"/>
    </location>
</feature>
<feature type="compositionally biased region" description="Polar residues" evidence="1">
    <location>
        <begin position="414"/>
        <end position="423"/>
    </location>
</feature>
<feature type="region of interest" description="Disordered" evidence="1">
    <location>
        <begin position="596"/>
        <end position="633"/>
    </location>
</feature>
<evidence type="ECO:0000313" key="2">
    <source>
        <dbReference type="EMBL" id="CEL70574.1"/>
    </source>
</evidence>
<gene>
    <name evidence="2" type="ORF">BN1204_062580</name>
</gene>
<dbReference type="SUPFAM" id="SSF51197">
    <property type="entry name" value="Clavaminate synthase-like"/>
    <property type="match status" value="1"/>
</dbReference>
<feature type="region of interest" description="Disordered" evidence="1">
    <location>
        <begin position="734"/>
        <end position="813"/>
    </location>
</feature>
<dbReference type="EMBL" id="LN714487">
    <property type="protein sequence ID" value="CEL70574.1"/>
    <property type="molecule type" value="Genomic_DNA"/>
</dbReference>
<feature type="compositionally biased region" description="Polar residues" evidence="1">
    <location>
        <begin position="277"/>
        <end position="292"/>
    </location>
</feature>
<evidence type="ECO:0000256" key="1">
    <source>
        <dbReference type="SAM" id="MobiDB-lite"/>
    </source>
</evidence>
<feature type="compositionally biased region" description="Low complexity" evidence="1">
    <location>
        <begin position="1776"/>
        <end position="1789"/>
    </location>
</feature>
<feature type="compositionally biased region" description="Basic and acidic residues" evidence="1">
    <location>
        <begin position="1594"/>
        <end position="1635"/>
    </location>
</feature>
<feature type="region of interest" description="Disordered" evidence="1">
    <location>
        <begin position="1048"/>
        <end position="1159"/>
    </location>
</feature>
<reference evidence="2" key="1">
    <citation type="journal article" date="2015" name="PLoS ONE">
        <title>Comprehensive Evaluation of Toxoplasma gondii VEG and Neospora caninum LIV Genomes with Tachyzoite Stage Transcriptome and Proteome Defines Novel Transcript Features.</title>
        <authorList>
            <person name="Ramaprasad A."/>
            <person name="Mourier T."/>
            <person name="Naeem R."/>
            <person name="Malas T.B."/>
            <person name="Moussa E."/>
            <person name="Panigrahi A."/>
            <person name="Vermont S.J."/>
            <person name="Otto T.D."/>
            <person name="Wastling J."/>
            <person name="Pain A."/>
        </authorList>
    </citation>
    <scope>NUCLEOTIDE SEQUENCE</scope>
    <source>
        <strain evidence="2">Liverpool</strain>
    </source>
</reference>
<feature type="region of interest" description="Disordered" evidence="1">
    <location>
        <begin position="1373"/>
        <end position="1401"/>
    </location>
</feature>
<proteinExistence type="predicted"/>
<feature type="compositionally biased region" description="Basic and acidic residues" evidence="1">
    <location>
        <begin position="1079"/>
        <end position="1092"/>
    </location>
</feature>
<feature type="region of interest" description="Disordered" evidence="1">
    <location>
        <begin position="161"/>
        <end position="221"/>
    </location>
</feature>
<feature type="region of interest" description="Disordered" evidence="1">
    <location>
        <begin position="410"/>
        <end position="456"/>
    </location>
</feature>
<protein>
    <submittedName>
        <fullName evidence="2">Uncharacterized protein</fullName>
    </submittedName>
</protein>
<name>A0A0F7UKF3_NEOCL</name>
<organism evidence="2">
    <name type="scientific">Neospora caninum (strain Liverpool)</name>
    <dbReference type="NCBI Taxonomy" id="572307"/>
    <lineage>
        <taxon>Eukaryota</taxon>
        <taxon>Sar</taxon>
        <taxon>Alveolata</taxon>
        <taxon>Apicomplexa</taxon>
        <taxon>Conoidasida</taxon>
        <taxon>Coccidia</taxon>
        <taxon>Eucoccidiorida</taxon>
        <taxon>Eimeriorina</taxon>
        <taxon>Sarcocystidae</taxon>
        <taxon>Neospora</taxon>
    </lineage>
</organism>
<feature type="compositionally biased region" description="Basic and acidic residues" evidence="1">
    <location>
        <begin position="663"/>
        <end position="674"/>
    </location>
</feature>
<feature type="compositionally biased region" description="Basic and acidic residues" evidence="1">
    <location>
        <begin position="1851"/>
        <end position="1867"/>
    </location>
</feature>
<feature type="region of interest" description="Disordered" evidence="1">
    <location>
        <begin position="266"/>
        <end position="292"/>
    </location>
</feature>
<accession>A0A0F7UKF3</accession>
<feature type="compositionally biased region" description="Low complexity" evidence="1">
    <location>
        <begin position="266"/>
        <end position="276"/>
    </location>
</feature>
<feature type="region of interest" description="Disordered" evidence="1">
    <location>
        <begin position="21"/>
        <end position="54"/>
    </location>
</feature>
<feature type="compositionally biased region" description="Basic and acidic residues" evidence="1">
    <location>
        <begin position="602"/>
        <end position="614"/>
    </location>
</feature>
<feature type="compositionally biased region" description="Low complexity" evidence="1">
    <location>
        <begin position="1377"/>
        <end position="1392"/>
    </location>
</feature>
<feature type="region of interest" description="Disordered" evidence="1">
    <location>
        <begin position="1764"/>
        <end position="1943"/>
    </location>
</feature>
<feature type="compositionally biased region" description="Basic and acidic residues" evidence="1">
    <location>
        <begin position="1790"/>
        <end position="1827"/>
    </location>
</feature>
<sequence length="1961" mass="209046">MDAFDLLALLKRRQSHGLCPPELGVAPIQPQAARRVSPPSQNGGEEQKPLAGSSACKRVSSAADSFAPRAFVNSQVPLEQRVSSCPTAWPANGAAAATSATSATSVPDLPTLLASLNQLLRGPDEEKKANSLNVLSSLRLLQPEASPLQLPRAAAAGSAASGKSLPAVDPSASLASAPPRLHTHGSARDATASVVQNEKKSEPTWARATGQNTGSNQNPQANVNAQANLSALATAGRDPLQAHLLQQRQHLFQLVLQERLRQAGVSAASPPVSGPSQLLTQPGTGRTDPGTSLAAQTFPSAVPYAVPVSTPSPPGQFDGEGHGRLSAPGLAGREKEPATARKAVERSARQWQLSHLQHRLLLACQAQQKRDCTLAHAAHLAQLSPQKNGIPYSAATAATSSTLSPVSPLFSLPGTTDTRSSESPVVPPGQPQRAGGAETARGRSTGPAGARGLKAIPCRPVGTPVSGDLAPPHAVKAVRKKGFLVSVPKPKRQRQSLPGGAAAPALLPEKENAETAAATAAAVAAAVADAVVVSPTGEGAQEDFAGWVRRSMRPSRPTLRVRCPDCGGRASQCQCGGRAGSWGLIARKAQFRRLASSPETALEGRLKAEERPAEDGEGFPSVATQNKHKKRRTGGVIQPVAKATGKLPGVSRLEAGEATGAAKAEHEERFEPSPHRGGATPAAWSAVGLPSAAFAALAAAEKGSEAGEACVAGVSLGTGEHAAGAFEGKTSETRAAALEGSEKAPKKPDALGKKKAAAGTQPKLGSTNEALSKRNRATDRLPETDEKTCLTGRGLPENRGTHVGNVTMGPASRSLHDARHMGTKRLPTAQQTPRPVDAGAERCLRLVSPFFADLRGISGFRSLQVHVPRAESSGKQASRTERLLGQSCMPRAVAGRPDTAGVSALVWGPWKPRGVLEEAEKRDIHLNTLTEEYHKAVRLISQQGAYVLTAVGPPAVVAAAAVAHAVKATDDSEDESRVPKRRRLRTNTRFALHSRDFPVICMPTSAPCASCPSIDRKLEIAEEGEPTVKETKVKTEDGCEVTRKHAECRERAGGTGEPAETAGRLTGGGPLEAQPAVAEVHESISGKKKERDEESETGTEAIKANREGDLGPDSEDVLTAPSRESETEEESIRDTDAGVEEEGKADADPQPAALEHDRRRTIYPRMARDAFCFLAAERQTESAQDLLASPPEDEELEIPCGFAFCRLPTAAELDDFPEFSGAAPLSPPPFEGPATALLALSWCMQASGNRDMLKAVLVAAGCSLFACSSFSGFFFFRPSQPRPSVRRHARDPAMASLRAVPLSETAAGRDADACAEGRETAHDAVPFVETPLHACGMLWSLLKECGGVTCSPPFSKKHRDLLWRLKETIPAPPPHPSLWSPTQHATSASSPVPSRPSPSPAAEAVAASSGVLANVLRLSLSSSGRWMFVARDAWTHRLLASSQMAKLHFSPGIVHPSLRTCQLLRDGVELVPKILSGDVVASLHADVLRHFSLLMDRVLAVHQHWPSVPPASSLFKYNGVACRNSPLRVDVNLSEAHWEWGDGELRRSHLRLQQRVLLLTRSAGAAIGRRFGSWRRPSSRTSCSSPCAASEGETDARDERASSHAENGRKERRDEGLAGGKQDRHRQDEERDSGREEAWRAITFGYIVSIGPHANDQKVHHDYHQEAFERNIVNAFFPLVDISTDNSATTFIISGKKIQSCAAAGDLILMDNTVRHYGSQHPAPTVRPLIYCSFADRRTTRTREAVGKKTHFYNWHQYPRLPGEAKMQESSLQRGAEAAEASDGTAAALERQETNDMEGDQKGTEDGDRRDGACEHEATNGEAERNIPEATEGDGASVAREEPQLTGEENDSSRRRDEQRETNAKAEAEEENGSGGEGVSASERTAETPEETPSTRDTLCQNEEKFDKEKRKKTLSDGTARREAKPFVSLDAPPSSHNDTDSLPLYLRRVLAYRQSLESSK</sequence>
<feature type="compositionally biased region" description="Polar residues" evidence="1">
    <location>
        <begin position="1891"/>
        <end position="1901"/>
    </location>
</feature>